<dbReference type="AlphaFoldDB" id="A0A5C4TID7"/>
<dbReference type="InterPro" id="IPR050879">
    <property type="entry name" value="Acyltransferase_3"/>
</dbReference>
<feature type="domain" description="Acyltransferase 3" evidence="9">
    <location>
        <begin position="44"/>
        <end position="369"/>
    </location>
</feature>
<feature type="transmembrane region" description="Helical" evidence="8">
    <location>
        <begin position="41"/>
        <end position="61"/>
    </location>
</feature>
<evidence type="ECO:0000256" key="5">
    <source>
        <dbReference type="ARBA" id="ARBA00022989"/>
    </source>
</evidence>
<keyword evidence="3 10" id="KW-0808">Transferase</keyword>
<feature type="transmembrane region" description="Helical" evidence="8">
    <location>
        <begin position="421"/>
        <end position="440"/>
    </location>
</feature>
<evidence type="ECO:0000256" key="7">
    <source>
        <dbReference type="ARBA" id="ARBA00023315"/>
    </source>
</evidence>
<evidence type="ECO:0000256" key="2">
    <source>
        <dbReference type="ARBA" id="ARBA00022475"/>
    </source>
</evidence>
<dbReference type="Gene3D" id="3.40.50.1110">
    <property type="entry name" value="SGNH hydrolase"/>
    <property type="match status" value="1"/>
</dbReference>
<feature type="transmembrane region" description="Helical" evidence="8">
    <location>
        <begin position="111"/>
        <end position="129"/>
    </location>
</feature>
<dbReference type="EMBL" id="QFCR01000016">
    <property type="protein sequence ID" value="TNK90137.1"/>
    <property type="molecule type" value="Genomic_DNA"/>
</dbReference>
<feature type="transmembrane region" description="Helical" evidence="8">
    <location>
        <begin position="247"/>
        <end position="265"/>
    </location>
</feature>
<evidence type="ECO:0000256" key="6">
    <source>
        <dbReference type="ARBA" id="ARBA00023136"/>
    </source>
</evidence>
<evidence type="ECO:0000313" key="10">
    <source>
        <dbReference type="EMBL" id="TNK90137.1"/>
    </source>
</evidence>
<evidence type="ECO:0000256" key="8">
    <source>
        <dbReference type="SAM" id="Phobius"/>
    </source>
</evidence>
<reference evidence="10 11" key="1">
    <citation type="submission" date="2018-05" db="EMBL/GenBank/DDBJ databases">
        <title>Lactobacillus sanfranciscensis Ah4 draft denome sequence.</title>
        <authorList>
            <person name="Zhang G."/>
        </authorList>
    </citation>
    <scope>NUCLEOTIDE SEQUENCE [LARGE SCALE GENOMIC DNA]</scope>
    <source>
        <strain evidence="10 11">Ah4</strain>
    </source>
</reference>
<gene>
    <name evidence="10" type="ORF">DID87_05240</name>
</gene>
<comment type="caution">
    <text evidence="10">The sequence shown here is derived from an EMBL/GenBank/DDBJ whole genome shotgun (WGS) entry which is preliminary data.</text>
</comment>
<keyword evidence="4 8" id="KW-0812">Transmembrane</keyword>
<dbReference type="GO" id="GO:0009103">
    <property type="term" value="P:lipopolysaccharide biosynthetic process"/>
    <property type="evidence" value="ECO:0007669"/>
    <property type="project" value="TreeGrafter"/>
</dbReference>
<feature type="transmembrane region" description="Helical" evidence="8">
    <location>
        <begin position="303"/>
        <end position="324"/>
    </location>
</feature>
<comment type="subcellular location">
    <subcellularLocation>
        <location evidence="1">Cell membrane</location>
        <topology evidence="1">Multi-pass membrane protein</topology>
    </subcellularLocation>
</comment>
<dbReference type="Proteomes" id="UP000313312">
    <property type="component" value="Unassembled WGS sequence"/>
</dbReference>
<dbReference type="PANTHER" id="PTHR23028">
    <property type="entry name" value="ACETYLTRANSFERASE"/>
    <property type="match status" value="1"/>
</dbReference>
<name>A0A5C4TID7_FRUSA</name>
<evidence type="ECO:0000256" key="3">
    <source>
        <dbReference type="ARBA" id="ARBA00022679"/>
    </source>
</evidence>
<feature type="transmembrane region" description="Helical" evidence="8">
    <location>
        <begin position="213"/>
        <end position="235"/>
    </location>
</feature>
<keyword evidence="6 8" id="KW-0472">Membrane</keyword>
<dbReference type="PANTHER" id="PTHR23028:SF53">
    <property type="entry name" value="ACYL_TRANSF_3 DOMAIN-CONTAINING PROTEIN"/>
    <property type="match status" value="1"/>
</dbReference>
<organism evidence="10 11">
    <name type="scientific">Fructilactobacillus sanfranciscensis</name>
    <name type="common">Lactobacillus sanfranciscensis</name>
    <dbReference type="NCBI Taxonomy" id="1625"/>
    <lineage>
        <taxon>Bacteria</taxon>
        <taxon>Bacillati</taxon>
        <taxon>Bacillota</taxon>
        <taxon>Bacilli</taxon>
        <taxon>Lactobacillales</taxon>
        <taxon>Lactobacillaceae</taxon>
        <taxon>Fructilactobacillus</taxon>
    </lineage>
</organism>
<feature type="transmembrane region" description="Helical" evidence="8">
    <location>
        <begin position="277"/>
        <end position="297"/>
    </location>
</feature>
<evidence type="ECO:0000256" key="1">
    <source>
        <dbReference type="ARBA" id="ARBA00004651"/>
    </source>
</evidence>
<feature type="transmembrane region" description="Helical" evidence="8">
    <location>
        <begin position="67"/>
        <end position="90"/>
    </location>
</feature>
<dbReference type="CDD" id="cd01840">
    <property type="entry name" value="SGNH_hydrolase_yrhL_like"/>
    <property type="match status" value="1"/>
</dbReference>
<dbReference type="Pfam" id="PF01757">
    <property type="entry name" value="Acyl_transf_3"/>
    <property type="match status" value="1"/>
</dbReference>
<evidence type="ECO:0000259" key="9">
    <source>
        <dbReference type="Pfam" id="PF01757"/>
    </source>
</evidence>
<dbReference type="GO" id="GO:0016747">
    <property type="term" value="F:acyltransferase activity, transferring groups other than amino-acyl groups"/>
    <property type="evidence" value="ECO:0007669"/>
    <property type="project" value="InterPro"/>
</dbReference>
<keyword evidence="2" id="KW-1003">Cell membrane</keyword>
<keyword evidence="5 8" id="KW-1133">Transmembrane helix</keyword>
<dbReference type="InterPro" id="IPR002656">
    <property type="entry name" value="Acyl_transf_3_dom"/>
</dbReference>
<keyword evidence="7 10" id="KW-0012">Acyltransferase</keyword>
<dbReference type="SUPFAM" id="SSF52266">
    <property type="entry name" value="SGNH hydrolase"/>
    <property type="match status" value="1"/>
</dbReference>
<protein>
    <submittedName>
        <fullName evidence="10">Acyltransferase</fullName>
    </submittedName>
</protein>
<proteinExistence type="predicted"/>
<dbReference type="GO" id="GO:0005886">
    <property type="term" value="C:plasma membrane"/>
    <property type="evidence" value="ECO:0007669"/>
    <property type="project" value="UniProtKB-SubCell"/>
</dbReference>
<evidence type="ECO:0000256" key="4">
    <source>
        <dbReference type="ARBA" id="ARBA00022692"/>
    </source>
</evidence>
<sequence length="658" mass="75584">MLDWDFCFKNCKYKYIIKLREKLNYGNVVQIMENNKVKHRFITGFTGLRALAVIGVILYHFNPQLFSGGYLGVPIFLTLSGYLVTDHLIGEYQQTNTFDYGNFWYKRIKKLYPTLIVMLFATADYITFFQRNLLANLWQSIVTNLTYTYNWYEILNGQSYFQNFAGSQSPFTHLWTLAVEGQFYLIWPLIVMLILRFFNKGRQKSEALNQKQVLYVALGLSLFSIIEMALLYQHGVDPSRVYYGTDTRMFSILLGAALAVIWPSNRIMHHAGKEQNVFFNVIGGIGLFLMAILVFTVGAQSTFLYRGGMVLFSLATVLTMWAVVTNAGFWNKRLTNPIFNWIGSRSYEIYVYQLPVFVFFGDKFKDIADHQLIYGIVELLLIGVISELSYRCIQIPFGHYDYRALFHKIIAYIKKLSKLQIVLFVILTFGIFGIIQSTLINPHQANHTQLAKRIKENSQKEKDHNKKLAERIKSKQAIKRPQADVTEFEKEGLSATQLNEAEKFSGCAVGDSVMLSGRDDLQKIFPRLYIDAAVSRQTTDGVSTLQSLSNQGLMGKNIIIGLGTNGEIKDDTIKQIMQIAGSKRHVYWINVHVPTQPWQNTDNDTLNNAQKQYHNLTVIDWNDYIKDHPDWLYSDSTHPNQTGSVKYASFIANEILKK</sequence>
<feature type="transmembrane region" description="Helical" evidence="8">
    <location>
        <begin position="181"/>
        <end position="198"/>
    </location>
</feature>
<evidence type="ECO:0000313" key="11">
    <source>
        <dbReference type="Proteomes" id="UP000313312"/>
    </source>
</evidence>
<accession>A0A5C4TID7</accession>
<dbReference type="InterPro" id="IPR036514">
    <property type="entry name" value="SGNH_hydro_sf"/>
</dbReference>